<evidence type="ECO:0000313" key="1">
    <source>
        <dbReference type="EMBL" id="KAJ6638027.1"/>
    </source>
</evidence>
<gene>
    <name evidence="1" type="ORF">Bhyg_10760</name>
</gene>
<dbReference type="EMBL" id="WJQU01000003">
    <property type="protein sequence ID" value="KAJ6638027.1"/>
    <property type="molecule type" value="Genomic_DNA"/>
</dbReference>
<evidence type="ECO:0000313" key="2">
    <source>
        <dbReference type="Proteomes" id="UP001151699"/>
    </source>
</evidence>
<comment type="caution">
    <text evidence="1">The sequence shown here is derived from an EMBL/GenBank/DDBJ whole genome shotgun (WGS) entry which is preliminary data.</text>
</comment>
<organism evidence="1 2">
    <name type="scientific">Pseudolycoriella hygida</name>
    <dbReference type="NCBI Taxonomy" id="35572"/>
    <lineage>
        <taxon>Eukaryota</taxon>
        <taxon>Metazoa</taxon>
        <taxon>Ecdysozoa</taxon>
        <taxon>Arthropoda</taxon>
        <taxon>Hexapoda</taxon>
        <taxon>Insecta</taxon>
        <taxon>Pterygota</taxon>
        <taxon>Neoptera</taxon>
        <taxon>Endopterygota</taxon>
        <taxon>Diptera</taxon>
        <taxon>Nematocera</taxon>
        <taxon>Sciaroidea</taxon>
        <taxon>Sciaridae</taxon>
        <taxon>Pseudolycoriella</taxon>
    </lineage>
</organism>
<sequence length="75" mass="8956">MQSSRLSRLQESKEILQHIRSILSQILCILEGLRHSFRLLCIKYWVYNRNKIVSKVHSIWKGRKKLAINIPEIIQ</sequence>
<protein>
    <submittedName>
        <fullName evidence="1">Uncharacterized protein</fullName>
    </submittedName>
</protein>
<proteinExistence type="predicted"/>
<keyword evidence="2" id="KW-1185">Reference proteome</keyword>
<dbReference type="AlphaFoldDB" id="A0A9Q0RZ01"/>
<reference evidence="1" key="1">
    <citation type="submission" date="2022-07" db="EMBL/GenBank/DDBJ databases">
        <authorList>
            <person name="Trinca V."/>
            <person name="Uliana J.V.C."/>
            <person name="Torres T.T."/>
            <person name="Ward R.J."/>
            <person name="Monesi N."/>
        </authorList>
    </citation>
    <scope>NUCLEOTIDE SEQUENCE</scope>
    <source>
        <strain evidence="1">HSMRA1968</strain>
        <tissue evidence="1">Whole embryos</tissue>
    </source>
</reference>
<dbReference type="Proteomes" id="UP001151699">
    <property type="component" value="Chromosome X"/>
</dbReference>
<accession>A0A9Q0RZ01</accession>
<name>A0A9Q0RZ01_9DIPT</name>